<evidence type="ECO:0000256" key="2">
    <source>
        <dbReference type="SAM" id="Phobius"/>
    </source>
</evidence>
<dbReference type="SUPFAM" id="SSF48452">
    <property type="entry name" value="TPR-like"/>
    <property type="match status" value="2"/>
</dbReference>
<dbReference type="Proteomes" id="UP000233256">
    <property type="component" value="Unassembled WGS sequence"/>
</dbReference>
<evidence type="ECO:0000313" key="4">
    <source>
        <dbReference type="Proteomes" id="UP000233256"/>
    </source>
</evidence>
<evidence type="ECO:0000313" key="3">
    <source>
        <dbReference type="EMBL" id="PKK90205.1"/>
    </source>
</evidence>
<sequence>MNRENIGFDSLQREMIFSSLIIVFAMLMQISPLYWVIPGCSVVLAQSGGDLSDQAWIMYENGEIPDALKLIEMALRIAPSDSVVITRHQIISSEMERLVGRFIREGDMFMAANNLGKALESYTYVLELDPNNGAALAKIKRLNSMSVTYIDFFSMMDEKYGYEANSQIADSDATAVAMRVVPPPSARQHLFNARRLMSQGKWKEALEMALKVRGLMPGKEGEIADLIARLEMNLNFSRDLENADRSYRKGDFKTAMAIYEKIESSREIDPLMGLRLADCYSRNAMADKARNVLEKYSASLSPVTLYQIIQARISDLKGQTAKGAWLLWKLKKSGKDDREFDGMFWSFMFRAYWIHWTVIIILFMMIIYFVLLIRNLNRDLAFSSGYDLIMALRAMRKGGKRASAEFHIAEVLKKSSSTNRPWCYGGALSLRGMIFLEKGRFKEAASDFANAAELIPGLADHQFNCGVAAMSDPFREKEAPEYFQKAMQLLSVQQLQWSPVRLFPLAKPELKSRVPSATVSAMFVLVRDLLRKGKVGAF</sequence>
<gene>
    <name evidence="3" type="ORF">CVV64_10785</name>
</gene>
<dbReference type="Gene3D" id="1.25.40.10">
    <property type="entry name" value="Tetratricopeptide repeat domain"/>
    <property type="match status" value="2"/>
</dbReference>
<keyword evidence="2" id="KW-1133">Transmembrane helix</keyword>
<dbReference type="InterPro" id="IPR011990">
    <property type="entry name" value="TPR-like_helical_dom_sf"/>
</dbReference>
<accession>A0A2N1PPE1</accession>
<name>A0A2N1PPE1_9BACT</name>
<dbReference type="EMBL" id="PGXC01000007">
    <property type="protein sequence ID" value="PKK90205.1"/>
    <property type="molecule type" value="Genomic_DNA"/>
</dbReference>
<proteinExistence type="predicted"/>
<organism evidence="3 4">
    <name type="scientific">Candidatus Wallbacteria bacterium HGW-Wallbacteria-1</name>
    <dbReference type="NCBI Taxonomy" id="2013854"/>
    <lineage>
        <taxon>Bacteria</taxon>
        <taxon>Candidatus Walliibacteriota</taxon>
    </lineage>
</organism>
<feature type="transmembrane region" description="Helical" evidence="2">
    <location>
        <begin position="353"/>
        <end position="373"/>
    </location>
</feature>
<feature type="transmembrane region" description="Helical" evidence="2">
    <location>
        <begin position="16"/>
        <end position="37"/>
    </location>
</feature>
<evidence type="ECO:0008006" key="5">
    <source>
        <dbReference type="Google" id="ProtNLM"/>
    </source>
</evidence>
<keyword evidence="2" id="KW-0472">Membrane</keyword>
<dbReference type="SMART" id="SM00028">
    <property type="entry name" value="TPR"/>
    <property type="match status" value="4"/>
</dbReference>
<evidence type="ECO:0000256" key="1">
    <source>
        <dbReference type="PROSITE-ProRule" id="PRU00339"/>
    </source>
</evidence>
<protein>
    <recommendedName>
        <fullName evidence="5">Tetratricopeptide repeat protein</fullName>
    </recommendedName>
</protein>
<reference evidence="3 4" key="1">
    <citation type="journal article" date="2017" name="ISME J.">
        <title>Potential for microbial H2 and metal transformations associated with novel bacteria and archaea in deep terrestrial subsurface sediments.</title>
        <authorList>
            <person name="Hernsdorf A.W."/>
            <person name="Amano Y."/>
            <person name="Miyakawa K."/>
            <person name="Ise K."/>
            <person name="Suzuki Y."/>
            <person name="Anantharaman K."/>
            <person name="Probst A."/>
            <person name="Burstein D."/>
            <person name="Thomas B.C."/>
            <person name="Banfield J.F."/>
        </authorList>
    </citation>
    <scope>NUCLEOTIDE SEQUENCE [LARGE SCALE GENOMIC DNA]</scope>
    <source>
        <strain evidence="3">HGW-Wallbacteria-1</strain>
    </source>
</reference>
<dbReference type="AlphaFoldDB" id="A0A2N1PPE1"/>
<dbReference type="PROSITE" id="PS50005">
    <property type="entry name" value="TPR"/>
    <property type="match status" value="2"/>
</dbReference>
<keyword evidence="1" id="KW-0802">TPR repeat</keyword>
<feature type="repeat" description="TPR" evidence="1">
    <location>
        <begin position="99"/>
        <end position="132"/>
    </location>
</feature>
<keyword evidence="2" id="KW-0812">Transmembrane</keyword>
<dbReference type="InterPro" id="IPR019734">
    <property type="entry name" value="TPR_rpt"/>
</dbReference>
<comment type="caution">
    <text evidence="3">The sequence shown here is derived from an EMBL/GenBank/DDBJ whole genome shotgun (WGS) entry which is preliminary data.</text>
</comment>
<feature type="repeat" description="TPR" evidence="1">
    <location>
        <begin position="425"/>
        <end position="458"/>
    </location>
</feature>